<keyword evidence="8" id="KW-1185">Reference proteome</keyword>
<reference evidence="7 8" key="1">
    <citation type="submission" date="2017-02" db="EMBL/GenBank/DDBJ databases">
        <authorList>
            <person name="Peterson S.W."/>
        </authorList>
    </citation>
    <scope>NUCLEOTIDE SEQUENCE [LARGE SCALE GENOMIC DNA]</scope>
    <source>
        <strain evidence="7 8">DSM 15102</strain>
    </source>
</reference>
<dbReference type="RefSeq" id="WP_087677987.1">
    <property type="nucleotide sequence ID" value="NZ_FUWV01000002.1"/>
</dbReference>
<dbReference type="GO" id="GO:0009236">
    <property type="term" value="P:cobalamin biosynthetic process"/>
    <property type="evidence" value="ECO:0007669"/>
    <property type="project" value="UniProtKB-UniPathway"/>
</dbReference>
<dbReference type="InterPro" id="IPR014777">
    <property type="entry name" value="4pyrrole_Mease_sub1"/>
</dbReference>
<dbReference type="NCBIfam" id="TIGR01466">
    <property type="entry name" value="cobJ_cbiH"/>
    <property type="match status" value="1"/>
</dbReference>
<evidence type="ECO:0000313" key="7">
    <source>
        <dbReference type="EMBL" id="SJZ42277.1"/>
    </source>
</evidence>
<keyword evidence="4 7" id="KW-0808">Transferase</keyword>
<dbReference type="Proteomes" id="UP000196365">
    <property type="component" value="Unassembled WGS sequence"/>
</dbReference>
<dbReference type="InterPro" id="IPR006363">
    <property type="entry name" value="Cbl_synth_CobJ/CibH_dom"/>
</dbReference>
<organism evidence="7 8">
    <name type="scientific">Garciella nitratireducens DSM 15102</name>
    <dbReference type="NCBI Taxonomy" id="1121911"/>
    <lineage>
        <taxon>Bacteria</taxon>
        <taxon>Bacillati</taxon>
        <taxon>Bacillota</taxon>
        <taxon>Clostridia</taxon>
        <taxon>Eubacteriales</taxon>
        <taxon>Eubacteriaceae</taxon>
        <taxon>Garciella</taxon>
    </lineage>
</organism>
<evidence type="ECO:0000313" key="8">
    <source>
        <dbReference type="Proteomes" id="UP000196365"/>
    </source>
</evidence>
<dbReference type="SUPFAM" id="SSF53790">
    <property type="entry name" value="Tetrapyrrole methylase"/>
    <property type="match status" value="1"/>
</dbReference>
<accession>A0A1T4KIR9</accession>
<dbReference type="InterPro" id="IPR035996">
    <property type="entry name" value="4pyrrol_Methylase_sf"/>
</dbReference>
<dbReference type="EMBL" id="FUWV01000002">
    <property type="protein sequence ID" value="SJZ42277.1"/>
    <property type="molecule type" value="Genomic_DNA"/>
</dbReference>
<keyword evidence="5" id="KW-0949">S-adenosyl-L-methionine</keyword>
<dbReference type="Pfam" id="PF00590">
    <property type="entry name" value="TP_methylase"/>
    <property type="match status" value="1"/>
</dbReference>
<comment type="pathway">
    <text evidence="1">Cofactor biosynthesis; adenosylcobalamin biosynthesis.</text>
</comment>
<feature type="domain" description="Tetrapyrrole methylase" evidence="6">
    <location>
        <begin position="7"/>
        <end position="213"/>
    </location>
</feature>
<evidence type="ECO:0000256" key="2">
    <source>
        <dbReference type="ARBA" id="ARBA00022573"/>
    </source>
</evidence>
<dbReference type="Gene3D" id="3.30.950.10">
    <property type="entry name" value="Methyltransferase, Cobalt-precorrin-4 Transmethylase, Domain 2"/>
    <property type="match status" value="1"/>
</dbReference>
<dbReference type="CDD" id="cd11646">
    <property type="entry name" value="Precorrin_3B_C17_MT"/>
    <property type="match status" value="1"/>
</dbReference>
<name>A0A1T4KIR9_9FIRM</name>
<evidence type="ECO:0000256" key="1">
    <source>
        <dbReference type="ARBA" id="ARBA00004953"/>
    </source>
</evidence>
<dbReference type="OrthoDB" id="9772960at2"/>
<dbReference type="PANTHER" id="PTHR47036">
    <property type="entry name" value="COBALT-FACTOR III C(17)-METHYLTRANSFERASE-RELATED"/>
    <property type="match status" value="1"/>
</dbReference>
<dbReference type="AlphaFoldDB" id="A0A1T4KIR9"/>
<gene>
    <name evidence="7" type="ORF">SAMN02745973_00547</name>
</gene>
<dbReference type="GO" id="GO:0032259">
    <property type="term" value="P:methylation"/>
    <property type="evidence" value="ECO:0007669"/>
    <property type="project" value="UniProtKB-KW"/>
</dbReference>
<keyword evidence="3 7" id="KW-0489">Methyltransferase</keyword>
<evidence type="ECO:0000259" key="6">
    <source>
        <dbReference type="Pfam" id="PF00590"/>
    </source>
</evidence>
<evidence type="ECO:0000256" key="4">
    <source>
        <dbReference type="ARBA" id="ARBA00022679"/>
    </source>
</evidence>
<dbReference type="GO" id="GO:0008168">
    <property type="term" value="F:methyltransferase activity"/>
    <property type="evidence" value="ECO:0007669"/>
    <property type="project" value="UniProtKB-KW"/>
</dbReference>
<dbReference type="UniPathway" id="UPA00148"/>
<protein>
    <submittedName>
        <fullName evidence="7">Cobalt-precorrin 3 C17-methyltransferase</fullName>
    </submittedName>
</protein>
<dbReference type="InterPro" id="IPR014776">
    <property type="entry name" value="4pyrrole_Mease_sub2"/>
</dbReference>
<evidence type="ECO:0000256" key="5">
    <source>
        <dbReference type="ARBA" id="ARBA00022691"/>
    </source>
</evidence>
<dbReference type="Gene3D" id="3.40.1010.10">
    <property type="entry name" value="Cobalt-precorrin-4 Transmethylase, Domain 1"/>
    <property type="match status" value="1"/>
</dbReference>
<dbReference type="PANTHER" id="PTHR47036:SF1">
    <property type="entry name" value="COBALT-FACTOR III C(17)-METHYLTRANSFERASE-RELATED"/>
    <property type="match status" value="1"/>
</dbReference>
<dbReference type="InterPro" id="IPR051810">
    <property type="entry name" value="Precorrin_MeTrfase"/>
</dbReference>
<evidence type="ECO:0000256" key="3">
    <source>
        <dbReference type="ARBA" id="ARBA00022603"/>
    </source>
</evidence>
<dbReference type="InterPro" id="IPR000878">
    <property type="entry name" value="4pyrrol_Mease"/>
</dbReference>
<proteinExistence type="predicted"/>
<sequence length="246" mass="27281">MKQEGILYVVGIGPGNLEHLTQAAKNALESADIIIGYTTYIFLIKDIIMGKKVIQSPMKGETDRCKKALELAHKGEKVAIVSSGDAGIYGMAGIVYEIAQREEMNLKIEVIPGVTAAFAAAAVLGAPIMHDFAVISLSDLMTDWNLIQKRLELAAKADFVICLYNPKSQKRVKQIQIAREILMQFRTLQTPVGIVKNAQRENQEIFLTNLQEMLNYPIDMFTTIIIGNSHTKILNGKIVTPRGYQF</sequence>
<keyword evidence="2" id="KW-0169">Cobalamin biosynthesis</keyword>